<dbReference type="InterPro" id="IPR002759">
    <property type="entry name" value="Pop5/Rpp14/Rnp2-like"/>
</dbReference>
<dbReference type="GO" id="GO:0033204">
    <property type="term" value="F:ribonuclease P RNA binding"/>
    <property type="evidence" value="ECO:0007669"/>
    <property type="project" value="TreeGrafter"/>
</dbReference>
<sequence length="175" mass="20153">MVRLKNRYLMTEVIWHNIEKSTRLSESWLFQFISDQTKDKLGEITYEAFKKTLKFIYVNPDTSIFIVRASFEFYKSLWTALTLITSYYGASIYFRVVHVGGSIRCCQKAAIKILGKQISVYDKNKILRNEKGEVTDNNSVDKNNNSNNEEPSIKMDSEDEGGGDGTEDDDSEMKD</sequence>
<gene>
    <name evidence="4" type="ORF">RB653_005051</name>
</gene>
<dbReference type="InterPro" id="IPR038085">
    <property type="entry name" value="Rnp2-like_sf"/>
</dbReference>
<comment type="similarity">
    <text evidence="1">Belongs to the eukaryotic/archaeal RNase P protein component 2 family.</text>
</comment>
<comment type="caution">
    <text evidence="4">The sequence shown here is derived from an EMBL/GenBank/DDBJ whole genome shotgun (WGS) entry which is preliminary data.</text>
</comment>
<dbReference type="Pfam" id="PF01900">
    <property type="entry name" value="RNase_P_Rpp14"/>
    <property type="match status" value="1"/>
</dbReference>
<dbReference type="Gene3D" id="3.30.70.3250">
    <property type="entry name" value="Ribonuclease P, Pop5 subunit"/>
    <property type="match status" value="1"/>
</dbReference>
<dbReference type="SUPFAM" id="SSF160350">
    <property type="entry name" value="Rnp2-like"/>
    <property type="match status" value="1"/>
</dbReference>
<evidence type="ECO:0000313" key="4">
    <source>
        <dbReference type="EMBL" id="KAK5583456.1"/>
    </source>
</evidence>
<dbReference type="GO" id="GO:0030681">
    <property type="term" value="C:multimeric ribonuclease P complex"/>
    <property type="evidence" value="ECO:0007669"/>
    <property type="project" value="TreeGrafter"/>
</dbReference>
<proteinExistence type="inferred from homology"/>
<evidence type="ECO:0000256" key="3">
    <source>
        <dbReference type="SAM" id="MobiDB-lite"/>
    </source>
</evidence>
<name>A0AAN7YXU4_9MYCE</name>
<keyword evidence="5" id="KW-1185">Reference proteome</keyword>
<evidence type="ECO:0000256" key="2">
    <source>
        <dbReference type="ARBA" id="ARBA00022694"/>
    </source>
</evidence>
<accession>A0AAN7YXU4</accession>
<evidence type="ECO:0000313" key="5">
    <source>
        <dbReference type="Proteomes" id="UP001344447"/>
    </source>
</evidence>
<dbReference type="PANTHER" id="PTHR15441">
    <property type="entry name" value="RIBONUCLEASE P PROTEIN SUBUNIT P14"/>
    <property type="match status" value="1"/>
</dbReference>
<dbReference type="GO" id="GO:0005730">
    <property type="term" value="C:nucleolus"/>
    <property type="evidence" value="ECO:0007669"/>
    <property type="project" value="TreeGrafter"/>
</dbReference>
<dbReference type="PANTHER" id="PTHR15441:SF2">
    <property type="entry name" value="RIBONUCLEASE P_MRP PROTEIN SUBUNIT POP5"/>
    <property type="match status" value="1"/>
</dbReference>
<dbReference type="EMBL" id="JAVFKY010000001">
    <property type="protein sequence ID" value="KAK5583456.1"/>
    <property type="molecule type" value="Genomic_DNA"/>
</dbReference>
<feature type="compositionally biased region" description="Low complexity" evidence="3">
    <location>
        <begin position="136"/>
        <end position="148"/>
    </location>
</feature>
<protein>
    <submittedName>
        <fullName evidence="4">Uncharacterized protein</fullName>
    </submittedName>
</protein>
<dbReference type="AlphaFoldDB" id="A0AAN7YXU4"/>
<evidence type="ECO:0000256" key="1">
    <source>
        <dbReference type="ARBA" id="ARBA00010800"/>
    </source>
</evidence>
<organism evidence="4 5">
    <name type="scientific">Dictyostelium firmibasis</name>
    <dbReference type="NCBI Taxonomy" id="79012"/>
    <lineage>
        <taxon>Eukaryota</taxon>
        <taxon>Amoebozoa</taxon>
        <taxon>Evosea</taxon>
        <taxon>Eumycetozoa</taxon>
        <taxon>Dictyostelia</taxon>
        <taxon>Dictyosteliales</taxon>
        <taxon>Dictyosteliaceae</taxon>
        <taxon>Dictyostelium</taxon>
    </lineage>
</organism>
<keyword evidence="2" id="KW-0819">tRNA processing</keyword>
<dbReference type="GO" id="GO:0000172">
    <property type="term" value="C:ribonuclease MRP complex"/>
    <property type="evidence" value="ECO:0007669"/>
    <property type="project" value="TreeGrafter"/>
</dbReference>
<dbReference type="Proteomes" id="UP001344447">
    <property type="component" value="Unassembled WGS sequence"/>
</dbReference>
<feature type="compositionally biased region" description="Acidic residues" evidence="3">
    <location>
        <begin position="157"/>
        <end position="175"/>
    </location>
</feature>
<dbReference type="GO" id="GO:0001682">
    <property type="term" value="P:tRNA 5'-leader removal"/>
    <property type="evidence" value="ECO:0007669"/>
    <property type="project" value="InterPro"/>
</dbReference>
<reference evidence="4 5" key="1">
    <citation type="submission" date="2023-11" db="EMBL/GenBank/DDBJ databases">
        <title>Dfirmibasis_genome.</title>
        <authorList>
            <person name="Edelbroek B."/>
            <person name="Kjellin J."/>
            <person name="Jerlstrom-Hultqvist J."/>
            <person name="Soderbom F."/>
        </authorList>
    </citation>
    <scope>NUCLEOTIDE SEQUENCE [LARGE SCALE GENOMIC DNA]</scope>
    <source>
        <strain evidence="4 5">TNS-C-14</strain>
    </source>
</reference>
<feature type="region of interest" description="Disordered" evidence="3">
    <location>
        <begin position="132"/>
        <end position="175"/>
    </location>
</feature>